<dbReference type="Gene3D" id="3.40.50.10350">
    <property type="entry name" value="Glycerate kinase, domain 1"/>
    <property type="match status" value="1"/>
</dbReference>
<dbReference type="Proteomes" id="UP000186758">
    <property type="component" value="Unassembled WGS sequence"/>
</dbReference>
<sequence length="382" mass="41110">MNIVVACDSFKGCMSAPEAVRSIEKGIIRANPEHKVHAYPMADGGEGTSEVFARYSKGRLVECSVADAYGKPVSARYCWNEKDKVAIMDAASAIGLNRTPRERRNPMIASSSGVGMLMRDAIDRGAREIIIGLGGTATNDGGMGLLAEFGAVFYDSSRQILPPCTYSLDRIAFIDKRRCRLPRHVKITVACDVKNHLLGENGATYVFGRQKGLYKTQMVQVDEAMVHYRDKIRQTFHVDMDAQEGSGAAGGIGGLLLSVFGASMVPGIELIMEYSGLEDAIAKADLVITGEGQTDRQTLFGKVPYGVATLARKHQVPCICLSGALGPGYEGMYDAGCIGVFSTADRAMDFSTALRTGKQKLEDLAYSVIRLADGLQAGNARK</sequence>
<dbReference type="GO" id="GO:0031388">
    <property type="term" value="P:organic acid phosphorylation"/>
    <property type="evidence" value="ECO:0007669"/>
    <property type="project" value="UniProtKB-UniRule"/>
</dbReference>
<dbReference type="InterPro" id="IPR018193">
    <property type="entry name" value="Glyc_kinase_flavodox-like_fold"/>
</dbReference>
<evidence type="ECO:0000313" key="5">
    <source>
        <dbReference type="EMBL" id="OLU43937.1"/>
    </source>
</evidence>
<organism evidence="5 6">
    <name type="scientific">Faecalibaculum rodentium</name>
    <dbReference type="NCBI Taxonomy" id="1702221"/>
    <lineage>
        <taxon>Bacteria</taxon>
        <taxon>Bacillati</taxon>
        <taxon>Bacillota</taxon>
        <taxon>Erysipelotrichia</taxon>
        <taxon>Erysipelotrichales</taxon>
        <taxon>Erysipelotrichaceae</taxon>
        <taxon>Faecalibaculum</taxon>
    </lineage>
</organism>
<dbReference type="AlphaFoldDB" id="A0A1Q9YI65"/>
<dbReference type="InterPro" id="IPR018197">
    <property type="entry name" value="Glycerate_kinase_RE-like"/>
</dbReference>
<dbReference type="NCBIfam" id="TIGR00045">
    <property type="entry name" value="glycerate kinase"/>
    <property type="match status" value="1"/>
</dbReference>
<evidence type="ECO:0000256" key="1">
    <source>
        <dbReference type="ARBA" id="ARBA00006284"/>
    </source>
</evidence>
<comment type="caution">
    <text evidence="5">The sequence shown here is derived from an EMBL/GenBank/DDBJ whole genome shotgun (WGS) entry which is preliminary data.</text>
</comment>
<dbReference type="EMBL" id="MPJZ01000089">
    <property type="protein sequence ID" value="OLU43937.1"/>
    <property type="molecule type" value="Genomic_DNA"/>
</dbReference>
<comment type="similarity">
    <text evidence="1 4">Belongs to the glycerate kinase type-1 family.</text>
</comment>
<dbReference type="GO" id="GO:0008887">
    <property type="term" value="F:glycerate kinase activity"/>
    <property type="evidence" value="ECO:0007669"/>
    <property type="project" value="UniProtKB-UniRule"/>
</dbReference>
<keyword evidence="2 4" id="KW-0808">Transferase</keyword>
<dbReference type="PIRSF" id="PIRSF006078">
    <property type="entry name" value="GlxK"/>
    <property type="match status" value="1"/>
</dbReference>
<evidence type="ECO:0000256" key="2">
    <source>
        <dbReference type="ARBA" id="ARBA00022679"/>
    </source>
</evidence>
<name>A0A1Q9YI65_9FIRM</name>
<accession>A0A1Q9YI65</accession>
<reference evidence="5 6" key="1">
    <citation type="submission" date="2016-11" db="EMBL/GenBank/DDBJ databases">
        <title>Description of two novel members of the family Erysipelotrichaceae: Ileibacterium lipovorans gen. nov., sp. nov. and Dubosiella newyorkensis, gen. nov., sp. nov.</title>
        <authorList>
            <person name="Cox L.M."/>
            <person name="Sohn J."/>
            <person name="Tyrrell K.L."/>
            <person name="Citron D.M."/>
            <person name="Lawson P.A."/>
            <person name="Patel N.B."/>
            <person name="Iizumi T."/>
            <person name="Perez-Perez G.I."/>
            <person name="Goldstein E.J."/>
            <person name="Blaser M.J."/>
        </authorList>
    </citation>
    <scope>NUCLEOTIDE SEQUENCE [LARGE SCALE GENOMIC DNA]</scope>
    <source>
        <strain evidence="5 6">NYU-BL-K8</strain>
    </source>
</reference>
<dbReference type="InterPro" id="IPR036129">
    <property type="entry name" value="Glycerate_kinase_sf"/>
</dbReference>
<protein>
    <submittedName>
        <fullName evidence="5">Glycerate kinase</fullName>
    </submittedName>
</protein>
<evidence type="ECO:0000256" key="3">
    <source>
        <dbReference type="ARBA" id="ARBA00022777"/>
    </source>
</evidence>
<proteinExistence type="inferred from homology"/>
<dbReference type="SUPFAM" id="SSF110738">
    <property type="entry name" value="Glycerate kinase I"/>
    <property type="match status" value="1"/>
</dbReference>
<dbReference type="InterPro" id="IPR004381">
    <property type="entry name" value="Glycerate_kinase"/>
</dbReference>
<dbReference type="PANTHER" id="PTHR21599">
    <property type="entry name" value="GLYCERATE KINASE"/>
    <property type="match status" value="1"/>
</dbReference>
<evidence type="ECO:0000313" key="6">
    <source>
        <dbReference type="Proteomes" id="UP000186758"/>
    </source>
</evidence>
<dbReference type="PANTHER" id="PTHR21599:SF0">
    <property type="entry name" value="GLYCERATE KINASE"/>
    <property type="match status" value="1"/>
</dbReference>
<gene>
    <name evidence="5" type="ORF">BO223_09880</name>
</gene>
<dbReference type="RefSeq" id="WP_075885888.1">
    <property type="nucleotide sequence ID" value="NZ_CANPCH010000017.1"/>
</dbReference>
<dbReference type="Gene3D" id="3.90.1510.10">
    <property type="entry name" value="Glycerate kinase, domain 2"/>
    <property type="match status" value="1"/>
</dbReference>
<dbReference type="Pfam" id="PF02595">
    <property type="entry name" value="Gly_kinase"/>
    <property type="match status" value="1"/>
</dbReference>
<evidence type="ECO:0000256" key="4">
    <source>
        <dbReference type="PIRNR" id="PIRNR006078"/>
    </source>
</evidence>
<keyword evidence="3 4" id="KW-0418">Kinase</keyword>